<reference evidence="2 3" key="1">
    <citation type="submission" date="2019-09" db="EMBL/GenBank/DDBJ databases">
        <title>Pararcticibacter amylolyticus gen. nov., sp. nov., isolated from a rottenly hemp rope, and reclassification of Pedobacter tournemirensis as Pararcticibacter tournemirensis comb. nov.</title>
        <authorList>
            <person name="Cai Y."/>
        </authorList>
    </citation>
    <scope>NUCLEOTIDE SEQUENCE [LARGE SCALE GENOMIC DNA]</scope>
    <source>
        <strain evidence="2 3">TF5-37.2-LB10</strain>
    </source>
</reference>
<dbReference type="InterPro" id="IPR029060">
    <property type="entry name" value="PIN-like_dom_sf"/>
</dbReference>
<accession>A0A5M9HF91</accession>
<protein>
    <submittedName>
        <fullName evidence="2">Putative toxin-antitoxin system toxin component, PIN family</fullName>
    </submittedName>
</protein>
<feature type="domain" description="PIN" evidence="1">
    <location>
        <begin position="8"/>
        <end position="97"/>
    </location>
</feature>
<evidence type="ECO:0000313" key="3">
    <source>
        <dbReference type="Proteomes" id="UP000322918"/>
    </source>
</evidence>
<dbReference type="AlphaFoldDB" id="A0A5M9HF91"/>
<dbReference type="PANTHER" id="PTHR34610:SF4">
    <property type="entry name" value="SLL8027 PROTEIN"/>
    <property type="match status" value="1"/>
</dbReference>
<dbReference type="NCBIfam" id="TIGR00305">
    <property type="entry name" value="putative toxin-antitoxin system toxin component, PIN family"/>
    <property type="match status" value="1"/>
</dbReference>
<dbReference type="InterPro" id="IPR002850">
    <property type="entry name" value="PIN_toxin-like"/>
</dbReference>
<dbReference type="EMBL" id="VWNE01000009">
    <property type="protein sequence ID" value="KAA8484044.1"/>
    <property type="molecule type" value="Genomic_DNA"/>
</dbReference>
<dbReference type="SUPFAM" id="SSF88723">
    <property type="entry name" value="PIN domain-like"/>
    <property type="match status" value="1"/>
</dbReference>
<gene>
    <name evidence="2" type="ORF">F1649_06770</name>
</gene>
<comment type="caution">
    <text evidence="2">The sequence shown here is derived from an EMBL/GenBank/DDBJ whole genome shotgun (WGS) entry which is preliminary data.</text>
</comment>
<dbReference type="PANTHER" id="PTHR34610">
    <property type="entry name" value="SSL7007 PROTEIN"/>
    <property type="match status" value="1"/>
</dbReference>
<sequence length="122" mass="14094">MISKKYHLLDRLLYTNKVRILFCLELIEELASTITKPKLRKYFTGNALDDMIEAFDAFIDFVAVKSNVEICRDPKDNFLLALAKDGKADYLLTGDKDLLDIEKFGRTKILTLTNFLNEITIR</sequence>
<evidence type="ECO:0000313" key="2">
    <source>
        <dbReference type="EMBL" id="KAA8484044.1"/>
    </source>
</evidence>
<dbReference type="OrthoDB" id="597986at2"/>
<name>A0A5M9HF91_9SPHI</name>
<evidence type="ECO:0000259" key="1">
    <source>
        <dbReference type="Pfam" id="PF13470"/>
    </source>
</evidence>
<organism evidence="2 3">
    <name type="scientific">Arcticibacter tournemirensis</name>
    <dbReference type="NCBI Taxonomy" id="699437"/>
    <lineage>
        <taxon>Bacteria</taxon>
        <taxon>Pseudomonadati</taxon>
        <taxon>Bacteroidota</taxon>
        <taxon>Sphingobacteriia</taxon>
        <taxon>Sphingobacteriales</taxon>
        <taxon>Sphingobacteriaceae</taxon>
        <taxon>Arcticibacter</taxon>
    </lineage>
</organism>
<keyword evidence="3" id="KW-1185">Reference proteome</keyword>
<dbReference type="InterPro" id="IPR002716">
    <property type="entry name" value="PIN_dom"/>
</dbReference>
<proteinExistence type="predicted"/>
<dbReference type="Proteomes" id="UP000322918">
    <property type="component" value="Unassembled WGS sequence"/>
</dbReference>
<dbReference type="Pfam" id="PF13470">
    <property type="entry name" value="PIN_3"/>
    <property type="match status" value="1"/>
</dbReference>